<gene>
    <name evidence="2" type="ORF">H9870_09165</name>
</gene>
<accession>A0A9D1ULJ9</accession>
<reference evidence="2" key="1">
    <citation type="journal article" date="2021" name="PeerJ">
        <title>Extensive microbial diversity within the chicken gut microbiome revealed by metagenomics and culture.</title>
        <authorList>
            <person name="Gilroy R."/>
            <person name="Ravi A."/>
            <person name="Getino M."/>
            <person name="Pursley I."/>
            <person name="Horton D.L."/>
            <person name="Alikhan N.F."/>
            <person name="Baker D."/>
            <person name="Gharbi K."/>
            <person name="Hall N."/>
            <person name="Watson M."/>
            <person name="Adriaenssens E.M."/>
            <person name="Foster-Nyarko E."/>
            <person name="Jarju S."/>
            <person name="Secka A."/>
            <person name="Antonio M."/>
            <person name="Oren A."/>
            <person name="Chaudhuri R.R."/>
            <person name="La Ragione R."/>
            <person name="Hildebrand F."/>
            <person name="Pallen M.J."/>
        </authorList>
    </citation>
    <scope>NUCLEOTIDE SEQUENCE</scope>
    <source>
        <strain evidence="2">CHK32-1732</strain>
    </source>
</reference>
<name>A0A9D1ULJ9_9CORY</name>
<keyword evidence="1" id="KW-1133">Transmembrane helix</keyword>
<protein>
    <submittedName>
        <fullName evidence="2">Uncharacterized protein</fullName>
    </submittedName>
</protein>
<keyword evidence="1" id="KW-0812">Transmembrane</keyword>
<comment type="caution">
    <text evidence="2">The sequence shown here is derived from an EMBL/GenBank/DDBJ whole genome shotgun (WGS) entry which is preliminary data.</text>
</comment>
<evidence type="ECO:0000313" key="3">
    <source>
        <dbReference type="Proteomes" id="UP000824190"/>
    </source>
</evidence>
<feature type="transmembrane region" description="Helical" evidence="1">
    <location>
        <begin position="52"/>
        <end position="72"/>
    </location>
</feature>
<reference evidence="2" key="2">
    <citation type="submission" date="2021-04" db="EMBL/GenBank/DDBJ databases">
        <authorList>
            <person name="Gilroy R."/>
        </authorList>
    </citation>
    <scope>NUCLEOTIDE SEQUENCE</scope>
    <source>
        <strain evidence="2">CHK32-1732</strain>
    </source>
</reference>
<feature type="transmembrane region" description="Helical" evidence="1">
    <location>
        <begin position="84"/>
        <end position="103"/>
    </location>
</feature>
<keyword evidence="1" id="KW-0472">Membrane</keyword>
<dbReference type="Proteomes" id="UP000824190">
    <property type="component" value="Unassembled WGS sequence"/>
</dbReference>
<evidence type="ECO:0000256" key="1">
    <source>
        <dbReference type="SAM" id="Phobius"/>
    </source>
</evidence>
<dbReference type="EMBL" id="DXGC01000077">
    <property type="protein sequence ID" value="HIW91813.1"/>
    <property type="molecule type" value="Genomic_DNA"/>
</dbReference>
<proteinExistence type="predicted"/>
<sequence>MEMKLNKAKDVNTAPLVALGLVGGWVTARETGIRPLGTVPMIAALGWANRTWVAKGGAPLAIGLTSGFLGAFGVSHPLAKKMGAWPSVITVTAAAAGAAHFLSDAK</sequence>
<evidence type="ECO:0000313" key="2">
    <source>
        <dbReference type="EMBL" id="HIW91813.1"/>
    </source>
</evidence>
<organism evidence="2 3">
    <name type="scientific">Candidatus Corynebacterium avicola</name>
    <dbReference type="NCBI Taxonomy" id="2838527"/>
    <lineage>
        <taxon>Bacteria</taxon>
        <taxon>Bacillati</taxon>
        <taxon>Actinomycetota</taxon>
        <taxon>Actinomycetes</taxon>
        <taxon>Mycobacteriales</taxon>
        <taxon>Corynebacteriaceae</taxon>
        <taxon>Corynebacterium</taxon>
    </lineage>
</organism>
<dbReference type="AlphaFoldDB" id="A0A9D1ULJ9"/>